<gene>
    <name evidence="4" type="ORF">RZO55_15985</name>
</gene>
<dbReference type="InterPro" id="IPR017850">
    <property type="entry name" value="Alkaline_phosphatase_core_sf"/>
</dbReference>
<protein>
    <submittedName>
        <fullName evidence="4">Sulfatase-like hydrolase/transferase</fullName>
    </submittedName>
</protein>
<dbReference type="Gene3D" id="3.40.720.10">
    <property type="entry name" value="Alkaline Phosphatase, subunit A"/>
    <property type="match status" value="1"/>
</dbReference>
<proteinExistence type="predicted"/>
<keyword evidence="1" id="KW-0479">Metal-binding</keyword>
<dbReference type="CDD" id="cd16150">
    <property type="entry name" value="sulfatase_like"/>
    <property type="match status" value="1"/>
</dbReference>
<dbReference type="EMBL" id="JAWONS010000240">
    <property type="protein sequence ID" value="MDW2799072.1"/>
    <property type="molecule type" value="Genomic_DNA"/>
</dbReference>
<accession>A0ABU4GQ14</accession>
<evidence type="ECO:0000256" key="2">
    <source>
        <dbReference type="ARBA" id="ARBA00022801"/>
    </source>
</evidence>
<dbReference type="Pfam" id="PF00884">
    <property type="entry name" value="Sulfatase"/>
    <property type="match status" value="1"/>
</dbReference>
<dbReference type="InterPro" id="IPR000917">
    <property type="entry name" value="Sulfatase_N"/>
</dbReference>
<evidence type="ECO:0000259" key="3">
    <source>
        <dbReference type="Pfam" id="PF00884"/>
    </source>
</evidence>
<dbReference type="PANTHER" id="PTHR45953:SF1">
    <property type="entry name" value="IDURONATE 2-SULFATASE"/>
    <property type="match status" value="1"/>
</dbReference>
<keyword evidence="5" id="KW-1185">Reference proteome</keyword>
<sequence length="534" mass="60929">MSKRPNIIIFNPDQMRADSLAHLGNPASKTPFLDSFAQTEGVSFRNAFCQNPVCVPSRCSFTTGLYPHVHGHRTMSYLLREGESSIFKELKQEGYHVWMNARNDLIAGQIPGLIESHVSEIYYGGESKEAPGPEQALRGKPGSKNYYSMFGGRLGLDKSGRNYGSDDEDLDAAIRKIKDHPKDQPLCMFLGLVNPHPPYQVEEPYYSAIKRDQLPLRRKAKDGAGKPKLEDVIRENQAMEEYTERDWDELRACYLGMCMKVDTMFKKLCDALKEAGEYDNSAIFFFSDHGDYTGDYGLVEKAQNTFEDCLTNVPFLIKPPKGEAVDPGVSEAMVELVDFYATAMDYAQAGPDHTHFSCSLRKVLGDRNESHRSFVCCEGGRLAEEIHCDEFHANGVNGTMPFNPYWPRHAAQADPEAHAKGYMLRTDRWKYVARIDKNDELYCLSEDPKELVNQINKPENRDTVMEMQKELMYWLMQTTDVVPLDLDQRFSPEMTWAKVKKYVPKEYEEEIRGRIAAGVNQFLLVEECKKRFSQ</sequence>
<feature type="domain" description="Sulfatase N-terminal" evidence="3">
    <location>
        <begin position="5"/>
        <end position="348"/>
    </location>
</feature>
<evidence type="ECO:0000313" key="4">
    <source>
        <dbReference type="EMBL" id="MDW2799072.1"/>
    </source>
</evidence>
<dbReference type="SUPFAM" id="SSF53649">
    <property type="entry name" value="Alkaline phosphatase-like"/>
    <property type="match status" value="1"/>
</dbReference>
<comment type="caution">
    <text evidence="4">The sequence shown here is derived from an EMBL/GenBank/DDBJ whole genome shotgun (WGS) entry which is preliminary data.</text>
</comment>
<reference evidence="4 5" key="1">
    <citation type="submission" date="2023-10" db="EMBL/GenBank/DDBJ databases">
        <title>A novel Glycoside Hydrolase 43-Like Enzyme from Clostrdium boliviensis is an Endo-xylanase, and a Candidate for Xylooligosaccharides Production from Different Xylan Substrates.</title>
        <authorList>
            <person name="Alvarez M.T."/>
            <person name="Rocabado-Villegas L.R."/>
            <person name="Salas-Veizaga D.M."/>
            <person name="Linares-Pasten J.A."/>
            <person name="Gudmundsdottir E.E."/>
            <person name="Hreggvidsson G.O."/>
            <person name="Adlercreutz P."/>
            <person name="Nordberg Karlsson E."/>
        </authorList>
    </citation>
    <scope>NUCLEOTIDE SEQUENCE [LARGE SCALE GENOMIC DNA]</scope>
    <source>
        <strain evidence="4 5">E-1</strain>
    </source>
</reference>
<dbReference type="Proteomes" id="UP001276854">
    <property type="component" value="Unassembled WGS sequence"/>
</dbReference>
<dbReference type="PANTHER" id="PTHR45953">
    <property type="entry name" value="IDURONATE 2-SULFATASE"/>
    <property type="match status" value="1"/>
</dbReference>
<evidence type="ECO:0000313" key="5">
    <source>
        <dbReference type="Proteomes" id="UP001276854"/>
    </source>
</evidence>
<name>A0ABU4GQ14_9CLOT</name>
<dbReference type="RefSeq" id="WP_318065261.1">
    <property type="nucleotide sequence ID" value="NZ_JAWONS010000240.1"/>
</dbReference>
<evidence type="ECO:0000256" key="1">
    <source>
        <dbReference type="ARBA" id="ARBA00022723"/>
    </source>
</evidence>
<keyword evidence="2" id="KW-0378">Hydrolase</keyword>
<organism evidence="4 5">
    <name type="scientific">Clostridium boliviensis</name>
    <dbReference type="NCBI Taxonomy" id="318465"/>
    <lineage>
        <taxon>Bacteria</taxon>
        <taxon>Bacillati</taxon>
        <taxon>Bacillota</taxon>
        <taxon>Clostridia</taxon>
        <taxon>Eubacteriales</taxon>
        <taxon>Clostridiaceae</taxon>
        <taxon>Clostridium</taxon>
    </lineage>
</organism>